<dbReference type="EMBL" id="JBBPDW010000016">
    <property type="protein sequence ID" value="KAK7545865.1"/>
    <property type="molecule type" value="Genomic_DNA"/>
</dbReference>
<protein>
    <recommendedName>
        <fullName evidence="6">Flavin reductase like domain-containing protein</fullName>
    </recommendedName>
</protein>
<organism evidence="7 8">
    <name type="scientific">Phyllosticta citricarpa</name>
    <dbReference type="NCBI Taxonomy" id="55181"/>
    <lineage>
        <taxon>Eukaryota</taxon>
        <taxon>Fungi</taxon>
        <taxon>Dikarya</taxon>
        <taxon>Ascomycota</taxon>
        <taxon>Pezizomycotina</taxon>
        <taxon>Dothideomycetes</taxon>
        <taxon>Dothideomycetes incertae sedis</taxon>
        <taxon>Botryosphaeriales</taxon>
        <taxon>Phyllostictaceae</taxon>
        <taxon>Phyllosticta</taxon>
    </lineage>
</organism>
<evidence type="ECO:0000313" key="8">
    <source>
        <dbReference type="Proteomes" id="UP001365128"/>
    </source>
</evidence>
<evidence type="ECO:0000256" key="5">
    <source>
        <dbReference type="SAM" id="MobiDB-lite"/>
    </source>
</evidence>
<sequence>MAGSRSRLSASVGSEQSLISRLPHPNLNANPKHPPSALPKQNFDKMSDNRIHFGPDGGQQSAMDSEKFVKRNPHPDFKKVEASRPDWKETSLEFTKTKQPDWKLGKGPNDGGESLKKDHVEIDPYQDGRPAVFNYKLLISAIIPRPIGFVSTRSKDGSSTNLAPFSYFQLINHDPPLFTLGFAGGWDRAKDSLANLRDSEECTLNIISEHFIEAANATSINAPYGISEWALTGLHPAPCSVVKASRVKEAIFSVEAKLVETREFESRATPGKKTGVLAIVEGVRFWAREDALNEDRNLLDPAVLRPIARLGGISYGRITEAFELPRPDFDEKIKTEDGESLKLPKVDGQ</sequence>
<dbReference type="Pfam" id="PF01613">
    <property type="entry name" value="Flavin_Reduct"/>
    <property type="match status" value="1"/>
</dbReference>
<feature type="compositionally biased region" description="Basic and acidic residues" evidence="5">
    <location>
        <begin position="64"/>
        <end position="84"/>
    </location>
</feature>
<dbReference type="Gene3D" id="2.30.110.10">
    <property type="entry name" value="Electron Transport, Fmn-binding Protein, Chain A"/>
    <property type="match status" value="1"/>
</dbReference>
<name>A0ABR1MCL3_9PEZI</name>
<evidence type="ECO:0000256" key="3">
    <source>
        <dbReference type="ARBA" id="ARBA00022643"/>
    </source>
</evidence>
<comment type="cofactor">
    <cofactor evidence="1">
        <name>FMN</name>
        <dbReference type="ChEBI" id="CHEBI:58210"/>
    </cofactor>
</comment>
<dbReference type="PANTHER" id="PTHR33798">
    <property type="entry name" value="FLAVOPROTEIN OXYGENASE"/>
    <property type="match status" value="1"/>
</dbReference>
<accession>A0ABR1MCL3</accession>
<gene>
    <name evidence="7" type="ORF">IWX46DRAFT_600575</name>
</gene>
<dbReference type="InterPro" id="IPR002563">
    <property type="entry name" value="Flavin_Rdtase-like_dom"/>
</dbReference>
<feature type="compositionally biased region" description="Basic and acidic residues" evidence="5">
    <location>
        <begin position="42"/>
        <end position="53"/>
    </location>
</feature>
<keyword evidence="8" id="KW-1185">Reference proteome</keyword>
<dbReference type="SUPFAM" id="SSF50475">
    <property type="entry name" value="FMN-binding split barrel"/>
    <property type="match status" value="1"/>
</dbReference>
<dbReference type="PANTHER" id="PTHR33798:SF5">
    <property type="entry name" value="FLAVIN REDUCTASE LIKE DOMAIN-CONTAINING PROTEIN"/>
    <property type="match status" value="1"/>
</dbReference>
<evidence type="ECO:0000256" key="4">
    <source>
        <dbReference type="ARBA" id="ARBA00038054"/>
    </source>
</evidence>
<evidence type="ECO:0000256" key="1">
    <source>
        <dbReference type="ARBA" id="ARBA00001917"/>
    </source>
</evidence>
<evidence type="ECO:0000256" key="2">
    <source>
        <dbReference type="ARBA" id="ARBA00022630"/>
    </source>
</evidence>
<proteinExistence type="inferred from homology"/>
<keyword evidence="2" id="KW-0285">Flavoprotein</keyword>
<dbReference type="SMART" id="SM00903">
    <property type="entry name" value="Flavin_Reduct"/>
    <property type="match status" value="1"/>
</dbReference>
<evidence type="ECO:0000259" key="6">
    <source>
        <dbReference type="SMART" id="SM00903"/>
    </source>
</evidence>
<keyword evidence="3" id="KW-0288">FMN</keyword>
<dbReference type="Proteomes" id="UP001365128">
    <property type="component" value="Unassembled WGS sequence"/>
</dbReference>
<reference evidence="7 8" key="1">
    <citation type="submission" date="2024-04" db="EMBL/GenBank/DDBJ databases">
        <title>Phyllosticta paracitricarpa is synonymous to the EU quarantine fungus P. citricarpa based on phylogenomic analyses.</title>
        <authorList>
            <consortium name="Lawrence Berkeley National Laboratory"/>
            <person name="Van Ingen-Buijs V.A."/>
            <person name="Van Westerhoven A.C."/>
            <person name="Haridas S."/>
            <person name="Skiadas P."/>
            <person name="Martin F."/>
            <person name="Groenewald J.Z."/>
            <person name="Crous P.W."/>
            <person name="Seidl M.F."/>
        </authorList>
    </citation>
    <scope>NUCLEOTIDE SEQUENCE [LARGE SCALE GENOMIC DNA]</scope>
    <source>
        <strain evidence="7 8">CBS 122670</strain>
    </source>
</reference>
<feature type="region of interest" description="Disordered" evidence="5">
    <location>
        <begin position="1"/>
        <end position="84"/>
    </location>
</feature>
<comment type="caution">
    <text evidence="7">The sequence shown here is derived from an EMBL/GenBank/DDBJ whole genome shotgun (WGS) entry which is preliminary data.</text>
</comment>
<feature type="compositionally biased region" description="Polar residues" evidence="5">
    <location>
        <begin position="1"/>
        <end position="19"/>
    </location>
</feature>
<evidence type="ECO:0000313" key="7">
    <source>
        <dbReference type="EMBL" id="KAK7545865.1"/>
    </source>
</evidence>
<dbReference type="InterPro" id="IPR012349">
    <property type="entry name" value="Split_barrel_FMN-bd"/>
</dbReference>
<comment type="similarity">
    <text evidence="4">Belongs to the flavoredoxin family.</text>
</comment>
<feature type="domain" description="Flavin reductase like" evidence="6">
    <location>
        <begin position="140"/>
        <end position="300"/>
    </location>
</feature>